<keyword evidence="1" id="KW-0813">Transport</keyword>
<dbReference type="PANTHER" id="PTHR45772:SF7">
    <property type="entry name" value="AMINO ACID ABC TRANSPORTER ATP-BINDING PROTEIN"/>
    <property type="match status" value="1"/>
</dbReference>
<dbReference type="GeneID" id="76459053"/>
<dbReference type="GO" id="GO:0005524">
    <property type="term" value="F:ATP binding"/>
    <property type="evidence" value="ECO:0007669"/>
    <property type="project" value="UniProtKB-KW"/>
</dbReference>
<dbReference type="PROSITE" id="PS50893">
    <property type="entry name" value="ABC_TRANSPORTER_2"/>
    <property type="match status" value="1"/>
</dbReference>
<dbReference type="InterPro" id="IPR032823">
    <property type="entry name" value="BCA_ABC_TP_C"/>
</dbReference>
<evidence type="ECO:0000313" key="6">
    <source>
        <dbReference type="EMBL" id="ABM56106.1"/>
    </source>
</evidence>
<dbReference type="STRING" id="391735.Veis_0315"/>
<evidence type="ECO:0000256" key="2">
    <source>
        <dbReference type="ARBA" id="ARBA00022475"/>
    </source>
</evidence>
<organism evidence="6 7">
    <name type="scientific">Verminephrobacter eiseniae (strain EF01-2)</name>
    <dbReference type="NCBI Taxonomy" id="391735"/>
    <lineage>
        <taxon>Bacteria</taxon>
        <taxon>Pseudomonadati</taxon>
        <taxon>Pseudomonadota</taxon>
        <taxon>Betaproteobacteria</taxon>
        <taxon>Burkholderiales</taxon>
        <taxon>Comamonadaceae</taxon>
        <taxon>Verminephrobacter</taxon>
    </lineage>
</organism>
<dbReference type="InterPro" id="IPR003439">
    <property type="entry name" value="ABC_transporter-like_ATP-bd"/>
</dbReference>
<dbReference type="eggNOG" id="COG0411">
    <property type="taxonomic scope" value="Bacteria"/>
</dbReference>
<sequence length="260" mass="27754">MTPPLLRFDAVSKHFGGLVAVNAISFQVRQGEILGLIGPNGSGKSTLVNLATGECAPTAGAIHMGDICLTGMAPWRIARLGVARTFQMLRSFPSLTVGQNLALAMQPGLGSGYCASVLRMASARRDDAQARGRAIEMLRLFGLERFVDEPATALSIGQQRMVELARGLCTRPRVFVLDEPAAGLSPPMVERLIEVIGRMRTDHGVTVLLAEHVMRVVQTVCDRVVVLDYGEKIADAKPSEAVADPRVIEAYLGAGKAAHA</sequence>
<dbReference type="Proteomes" id="UP000000374">
    <property type="component" value="Chromosome"/>
</dbReference>
<dbReference type="InterPro" id="IPR051120">
    <property type="entry name" value="ABC_AA/LPS_Transport"/>
</dbReference>
<keyword evidence="2" id="KW-0472">Membrane</keyword>
<keyword evidence="7" id="KW-1185">Reference proteome</keyword>
<evidence type="ECO:0000256" key="3">
    <source>
        <dbReference type="ARBA" id="ARBA00022741"/>
    </source>
</evidence>
<name>A1WEP9_VEREI</name>
<dbReference type="GO" id="GO:0005304">
    <property type="term" value="F:L-valine transmembrane transporter activity"/>
    <property type="evidence" value="ECO:0007669"/>
    <property type="project" value="TreeGrafter"/>
</dbReference>
<dbReference type="CDD" id="cd03219">
    <property type="entry name" value="ABC_Mj1267_LivG_branched"/>
    <property type="match status" value="1"/>
</dbReference>
<dbReference type="GO" id="GO:0015808">
    <property type="term" value="P:L-alanine transport"/>
    <property type="evidence" value="ECO:0007669"/>
    <property type="project" value="TreeGrafter"/>
</dbReference>
<dbReference type="GO" id="GO:0005886">
    <property type="term" value="C:plasma membrane"/>
    <property type="evidence" value="ECO:0007669"/>
    <property type="project" value="TreeGrafter"/>
</dbReference>
<dbReference type="RefSeq" id="WP_011808123.1">
    <property type="nucleotide sequence ID" value="NC_008786.1"/>
</dbReference>
<evidence type="ECO:0000256" key="1">
    <source>
        <dbReference type="ARBA" id="ARBA00022448"/>
    </source>
</evidence>
<dbReference type="KEGG" id="vei:Veis_0315"/>
<dbReference type="Pfam" id="PF12399">
    <property type="entry name" value="BCA_ABC_TP_C"/>
    <property type="match status" value="1"/>
</dbReference>
<dbReference type="EMBL" id="CP000542">
    <property type="protein sequence ID" value="ABM56106.1"/>
    <property type="molecule type" value="Genomic_DNA"/>
</dbReference>
<dbReference type="InterPro" id="IPR003593">
    <property type="entry name" value="AAA+_ATPase"/>
</dbReference>
<dbReference type="GO" id="GO:1903806">
    <property type="term" value="P:L-isoleucine import across plasma membrane"/>
    <property type="evidence" value="ECO:0007669"/>
    <property type="project" value="TreeGrafter"/>
</dbReference>
<dbReference type="PANTHER" id="PTHR45772">
    <property type="entry name" value="CONSERVED COMPONENT OF ABC TRANSPORTER FOR NATURAL AMINO ACIDS-RELATED"/>
    <property type="match status" value="1"/>
</dbReference>
<keyword evidence="4" id="KW-0067">ATP-binding</keyword>
<keyword evidence="3" id="KW-0547">Nucleotide-binding</keyword>
<dbReference type="Gene3D" id="3.40.50.300">
    <property type="entry name" value="P-loop containing nucleotide triphosphate hydrolases"/>
    <property type="match status" value="1"/>
</dbReference>
<reference evidence="7" key="1">
    <citation type="submission" date="2006-12" db="EMBL/GenBank/DDBJ databases">
        <title>Complete sequence of chromosome 1 of Verminephrobacter eiseniae EF01-2.</title>
        <authorList>
            <person name="Copeland A."/>
            <person name="Lucas S."/>
            <person name="Lapidus A."/>
            <person name="Barry K."/>
            <person name="Detter J.C."/>
            <person name="Glavina del Rio T."/>
            <person name="Dalin E."/>
            <person name="Tice H."/>
            <person name="Pitluck S."/>
            <person name="Chertkov O."/>
            <person name="Brettin T."/>
            <person name="Bruce D."/>
            <person name="Han C."/>
            <person name="Tapia R."/>
            <person name="Gilna P."/>
            <person name="Schmutz J."/>
            <person name="Larimer F."/>
            <person name="Land M."/>
            <person name="Hauser L."/>
            <person name="Kyrpides N."/>
            <person name="Kim E."/>
            <person name="Stahl D."/>
            <person name="Richardson P."/>
        </authorList>
    </citation>
    <scope>NUCLEOTIDE SEQUENCE [LARGE SCALE GENOMIC DNA]</scope>
    <source>
        <strain evidence="7">EF01-2</strain>
    </source>
</reference>
<dbReference type="SMART" id="SM00382">
    <property type="entry name" value="AAA"/>
    <property type="match status" value="1"/>
</dbReference>
<dbReference type="InterPro" id="IPR027417">
    <property type="entry name" value="P-loop_NTPase"/>
</dbReference>
<evidence type="ECO:0000313" key="7">
    <source>
        <dbReference type="Proteomes" id="UP000000374"/>
    </source>
</evidence>
<evidence type="ECO:0000256" key="4">
    <source>
        <dbReference type="ARBA" id="ARBA00022840"/>
    </source>
</evidence>
<gene>
    <name evidence="6" type="ordered locus">Veis_0315</name>
</gene>
<dbReference type="Pfam" id="PF00005">
    <property type="entry name" value="ABC_tran"/>
    <property type="match status" value="1"/>
</dbReference>
<dbReference type="GO" id="GO:0042941">
    <property type="term" value="P:D-alanine transmembrane transport"/>
    <property type="evidence" value="ECO:0007669"/>
    <property type="project" value="TreeGrafter"/>
</dbReference>
<proteinExistence type="predicted"/>
<dbReference type="GO" id="GO:0015188">
    <property type="term" value="F:L-isoleucine transmembrane transporter activity"/>
    <property type="evidence" value="ECO:0007669"/>
    <property type="project" value="TreeGrafter"/>
</dbReference>
<evidence type="ECO:0000259" key="5">
    <source>
        <dbReference type="PROSITE" id="PS50893"/>
    </source>
</evidence>
<feature type="domain" description="ABC transporter" evidence="5">
    <location>
        <begin position="6"/>
        <end position="254"/>
    </location>
</feature>
<dbReference type="HOGENOM" id="CLU_000604_1_2_4"/>
<dbReference type="OrthoDB" id="9781337at2"/>
<dbReference type="GO" id="GO:0015192">
    <property type="term" value="F:L-phenylalanine transmembrane transporter activity"/>
    <property type="evidence" value="ECO:0007669"/>
    <property type="project" value="TreeGrafter"/>
</dbReference>
<dbReference type="AlphaFoldDB" id="A1WEP9"/>
<dbReference type="SUPFAM" id="SSF52540">
    <property type="entry name" value="P-loop containing nucleoside triphosphate hydrolases"/>
    <property type="match status" value="1"/>
</dbReference>
<protein>
    <submittedName>
        <fullName evidence="6">ABC transporter related</fullName>
    </submittedName>
</protein>
<accession>A1WEP9</accession>
<dbReference type="GO" id="GO:0016887">
    <property type="term" value="F:ATP hydrolysis activity"/>
    <property type="evidence" value="ECO:0007669"/>
    <property type="project" value="InterPro"/>
</dbReference>
<dbReference type="GO" id="GO:1903805">
    <property type="term" value="P:L-valine import across plasma membrane"/>
    <property type="evidence" value="ECO:0007669"/>
    <property type="project" value="TreeGrafter"/>
</dbReference>
<keyword evidence="2" id="KW-1003">Cell membrane</keyword>